<dbReference type="PROSITE" id="PS50928">
    <property type="entry name" value="ABC_TM1"/>
    <property type="match status" value="1"/>
</dbReference>
<evidence type="ECO:0000256" key="2">
    <source>
        <dbReference type="ARBA" id="ARBA00007069"/>
    </source>
</evidence>
<dbReference type="CDD" id="cd06261">
    <property type="entry name" value="TM_PBP2"/>
    <property type="match status" value="1"/>
</dbReference>
<dbReference type="Pfam" id="PF00528">
    <property type="entry name" value="BPD_transp_1"/>
    <property type="match status" value="1"/>
</dbReference>
<keyword evidence="3 8" id="KW-0813">Transport</keyword>
<accession>A0A9D1K6Z1</accession>
<evidence type="ECO:0000256" key="8">
    <source>
        <dbReference type="RuleBase" id="RU363032"/>
    </source>
</evidence>
<reference evidence="10" key="2">
    <citation type="journal article" date="2021" name="PeerJ">
        <title>Extensive microbial diversity within the chicken gut microbiome revealed by metagenomics and culture.</title>
        <authorList>
            <person name="Gilroy R."/>
            <person name="Ravi A."/>
            <person name="Getino M."/>
            <person name="Pursley I."/>
            <person name="Horton D.L."/>
            <person name="Alikhan N.F."/>
            <person name="Baker D."/>
            <person name="Gharbi K."/>
            <person name="Hall N."/>
            <person name="Watson M."/>
            <person name="Adriaenssens E.M."/>
            <person name="Foster-Nyarko E."/>
            <person name="Jarju S."/>
            <person name="Secka A."/>
            <person name="Antonio M."/>
            <person name="Oren A."/>
            <person name="Chaudhuri R.R."/>
            <person name="La Ragione R."/>
            <person name="Hildebrand F."/>
            <person name="Pallen M.J."/>
        </authorList>
    </citation>
    <scope>NUCLEOTIDE SEQUENCE</scope>
    <source>
        <strain evidence="10">13766</strain>
    </source>
</reference>
<comment type="similarity">
    <text evidence="2">Belongs to the binding-protein-dependent transport system permease family. CysTW subfamily.</text>
</comment>
<evidence type="ECO:0000256" key="1">
    <source>
        <dbReference type="ARBA" id="ARBA00004651"/>
    </source>
</evidence>
<keyword evidence="5 8" id="KW-0812">Transmembrane</keyword>
<dbReference type="PANTHER" id="PTHR42929:SF1">
    <property type="entry name" value="INNER MEMBRANE ABC TRANSPORTER PERMEASE PROTEIN YDCU-RELATED"/>
    <property type="match status" value="1"/>
</dbReference>
<evidence type="ECO:0000259" key="9">
    <source>
        <dbReference type="PROSITE" id="PS50928"/>
    </source>
</evidence>
<evidence type="ECO:0000256" key="7">
    <source>
        <dbReference type="ARBA" id="ARBA00023136"/>
    </source>
</evidence>
<sequence>MKRSYYASPYAVWMVMFTVVPLLFVVYFAFTGRDGAFTLDNFEKFCRPMYVSALLLSLKLAFFCTVICLLVGYPAAKFLASRDFSRRQSFVVLFLLPMWMNCLLRTYAWVSILEDTGIINTVLEWLGLPRVQMVGTEGAVLLGMVYNFLPFMVLPIYTVLKKLDHRVIEAAEDLGANPVRVFFRVTLPLSMPGVVSGVTMVFMPAATTFAISRLLGSGMFWLMGDLIDYQFREISMASGQNFGSALSLIMMVLIILSIGLLRRFDPKGEGGGMW</sequence>
<evidence type="ECO:0000256" key="4">
    <source>
        <dbReference type="ARBA" id="ARBA00022475"/>
    </source>
</evidence>
<keyword evidence="7 8" id="KW-0472">Membrane</keyword>
<comment type="caution">
    <text evidence="10">The sequence shown here is derived from an EMBL/GenBank/DDBJ whole genome shotgun (WGS) entry which is preliminary data.</text>
</comment>
<dbReference type="InterPro" id="IPR000515">
    <property type="entry name" value="MetI-like"/>
</dbReference>
<dbReference type="SUPFAM" id="SSF161098">
    <property type="entry name" value="MetI-like"/>
    <property type="match status" value="1"/>
</dbReference>
<keyword evidence="4" id="KW-1003">Cell membrane</keyword>
<feature type="transmembrane region" description="Helical" evidence="8">
    <location>
        <begin position="241"/>
        <end position="261"/>
    </location>
</feature>
<dbReference type="InterPro" id="IPR035906">
    <property type="entry name" value="MetI-like_sf"/>
</dbReference>
<dbReference type="Proteomes" id="UP000824140">
    <property type="component" value="Unassembled WGS sequence"/>
</dbReference>
<evidence type="ECO:0000256" key="3">
    <source>
        <dbReference type="ARBA" id="ARBA00022448"/>
    </source>
</evidence>
<dbReference type="AlphaFoldDB" id="A0A9D1K6Z1"/>
<dbReference type="GO" id="GO:0055085">
    <property type="term" value="P:transmembrane transport"/>
    <property type="evidence" value="ECO:0007669"/>
    <property type="project" value="InterPro"/>
</dbReference>
<gene>
    <name evidence="10" type="ORF">IAA84_09355</name>
</gene>
<keyword evidence="6 8" id="KW-1133">Transmembrane helix</keyword>
<dbReference type="Gene3D" id="1.10.3720.10">
    <property type="entry name" value="MetI-like"/>
    <property type="match status" value="1"/>
</dbReference>
<dbReference type="PANTHER" id="PTHR42929">
    <property type="entry name" value="INNER MEMBRANE ABC TRANSPORTER PERMEASE PROTEIN YDCU-RELATED-RELATED"/>
    <property type="match status" value="1"/>
</dbReference>
<evidence type="ECO:0000313" key="10">
    <source>
        <dbReference type="EMBL" id="HIS93207.1"/>
    </source>
</evidence>
<feature type="transmembrane region" description="Helical" evidence="8">
    <location>
        <begin position="139"/>
        <end position="160"/>
    </location>
</feature>
<comment type="subcellular location">
    <subcellularLocation>
        <location evidence="1 8">Cell membrane</location>
        <topology evidence="1 8">Multi-pass membrane protein</topology>
    </subcellularLocation>
</comment>
<feature type="transmembrane region" description="Helical" evidence="8">
    <location>
        <begin position="181"/>
        <end position="203"/>
    </location>
</feature>
<dbReference type="EMBL" id="DVJN01000187">
    <property type="protein sequence ID" value="HIS93207.1"/>
    <property type="molecule type" value="Genomic_DNA"/>
</dbReference>
<evidence type="ECO:0000313" key="11">
    <source>
        <dbReference type="Proteomes" id="UP000824140"/>
    </source>
</evidence>
<reference evidence="10" key="1">
    <citation type="submission" date="2020-10" db="EMBL/GenBank/DDBJ databases">
        <authorList>
            <person name="Gilroy R."/>
        </authorList>
    </citation>
    <scope>NUCLEOTIDE SEQUENCE</scope>
    <source>
        <strain evidence="10">13766</strain>
    </source>
</reference>
<dbReference type="GO" id="GO:0005886">
    <property type="term" value="C:plasma membrane"/>
    <property type="evidence" value="ECO:0007669"/>
    <property type="project" value="UniProtKB-SubCell"/>
</dbReference>
<proteinExistence type="inferred from homology"/>
<protein>
    <submittedName>
        <fullName evidence="10">ABC transporter permease</fullName>
    </submittedName>
</protein>
<organism evidence="10 11">
    <name type="scientific">Candidatus Alectryocaccomicrobium excrementavium</name>
    <dbReference type="NCBI Taxonomy" id="2840668"/>
    <lineage>
        <taxon>Bacteria</taxon>
        <taxon>Bacillati</taxon>
        <taxon>Bacillota</taxon>
        <taxon>Clostridia</taxon>
        <taxon>Candidatus Alectryocaccomicrobium</taxon>
    </lineage>
</organism>
<feature type="transmembrane region" description="Helical" evidence="8">
    <location>
        <begin position="88"/>
        <end position="110"/>
    </location>
</feature>
<feature type="transmembrane region" description="Helical" evidence="8">
    <location>
        <begin position="50"/>
        <end position="76"/>
    </location>
</feature>
<feature type="transmembrane region" description="Helical" evidence="8">
    <location>
        <begin position="12"/>
        <end position="30"/>
    </location>
</feature>
<evidence type="ECO:0000256" key="5">
    <source>
        <dbReference type="ARBA" id="ARBA00022692"/>
    </source>
</evidence>
<name>A0A9D1K6Z1_9FIRM</name>
<feature type="domain" description="ABC transmembrane type-1" evidence="9">
    <location>
        <begin position="54"/>
        <end position="261"/>
    </location>
</feature>
<evidence type="ECO:0000256" key="6">
    <source>
        <dbReference type="ARBA" id="ARBA00022989"/>
    </source>
</evidence>